<evidence type="ECO:0000313" key="2">
    <source>
        <dbReference type="EMBL" id="VDD83406.1"/>
    </source>
</evidence>
<dbReference type="OrthoDB" id="6248491at2759"/>
<name>A0A0R3UNM7_MESCO</name>
<feature type="signal peptide" evidence="1">
    <location>
        <begin position="1"/>
        <end position="22"/>
    </location>
</feature>
<protein>
    <submittedName>
        <fullName evidence="4 5">Neuropeptide F</fullName>
    </submittedName>
</protein>
<evidence type="ECO:0000313" key="5">
    <source>
        <dbReference type="WBParaSite" id="MCU_008777-RB"/>
    </source>
</evidence>
<dbReference type="WBParaSite" id="MCU_008777-RA">
    <property type="protein sequence ID" value="MCU_008777-RA"/>
    <property type="gene ID" value="MCU_008777"/>
</dbReference>
<reference evidence="4 5" key="2">
    <citation type="submission" date="2019-11" db="UniProtKB">
        <authorList>
            <consortium name="WormBaseParasite"/>
        </authorList>
    </citation>
    <scope>IDENTIFICATION</scope>
</reference>
<reference evidence="2 3" key="1">
    <citation type="submission" date="2018-10" db="EMBL/GenBank/DDBJ databases">
        <authorList>
            <consortium name="Pathogen Informatics"/>
        </authorList>
    </citation>
    <scope>NUCLEOTIDE SEQUENCE [LARGE SCALE GENOMIC DNA]</scope>
</reference>
<accession>A0A0R3UNM7</accession>
<dbReference type="Proteomes" id="UP000267029">
    <property type="component" value="Unassembled WGS sequence"/>
</dbReference>
<sequence>MRGVCVPLRFTLLFAVLGAVSAAPWGLREQEFERRHDSKLDSLLLARLLDGLQLEDYDLSLPLAEYAENRGRYKRNYARPAIRMG</sequence>
<organism evidence="2 3">
    <name type="scientific">Mesocestoides corti</name>
    <name type="common">Flatworm</name>
    <dbReference type="NCBI Taxonomy" id="53468"/>
    <lineage>
        <taxon>Eukaryota</taxon>
        <taxon>Metazoa</taxon>
        <taxon>Spiralia</taxon>
        <taxon>Lophotrochozoa</taxon>
        <taxon>Platyhelminthes</taxon>
        <taxon>Cestoda</taxon>
        <taxon>Eucestoda</taxon>
        <taxon>Cyclophyllidea</taxon>
        <taxon>Mesocestoididae</taxon>
        <taxon>Mesocestoides</taxon>
    </lineage>
</organism>
<dbReference type="AlphaFoldDB" id="A0A0R3UNM7"/>
<dbReference type="WBParaSite" id="MCU_008777-RB">
    <property type="protein sequence ID" value="MCU_008777-RB"/>
    <property type="gene ID" value="MCU_008777"/>
</dbReference>
<evidence type="ECO:0000256" key="1">
    <source>
        <dbReference type="SAM" id="SignalP"/>
    </source>
</evidence>
<dbReference type="EMBL" id="UXSR01005716">
    <property type="protein sequence ID" value="VDD83406.1"/>
    <property type="molecule type" value="Genomic_DNA"/>
</dbReference>
<proteinExistence type="predicted"/>
<evidence type="ECO:0000313" key="3">
    <source>
        <dbReference type="Proteomes" id="UP000267029"/>
    </source>
</evidence>
<keyword evidence="1" id="KW-0732">Signal</keyword>
<keyword evidence="3" id="KW-1185">Reference proteome</keyword>
<feature type="chain" id="PRO_5043132346" evidence="1">
    <location>
        <begin position="23"/>
        <end position="85"/>
    </location>
</feature>
<gene>
    <name evidence="2" type="ORF">MCOS_LOCUS9409</name>
</gene>
<evidence type="ECO:0000313" key="4">
    <source>
        <dbReference type="WBParaSite" id="MCU_008777-RA"/>
    </source>
</evidence>